<dbReference type="InterPro" id="IPR001841">
    <property type="entry name" value="Znf_RING"/>
</dbReference>
<evidence type="ECO:0000256" key="4">
    <source>
        <dbReference type="PROSITE-ProRule" id="PRU00175"/>
    </source>
</evidence>
<keyword evidence="3" id="KW-0862">Zinc</keyword>
<comment type="caution">
    <text evidence="6">The sequence shown here is derived from an EMBL/GenBank/DDBJ whole genome shotgun (WGS) entry which is preliminary data.</text>
</comment>
<proteinExistence type="predicted"/>
<organism evidence="6 7">
    <name type="scientific">Prorocentrum cordatum</name>
    <dbReference type="NCBI Taxonomy" id="2364126"/>
    <lineage>
        <taxon>Eukaryota</taxon>
        <taxon>Sar</taxon>
        <taxon>Alveolata</taxon>
        <taxon>Dinophyceae</taxon>
        <taxon>Prorocentrales</taxon>
        <taxon>Prorocentraceae</taxon>
        <taxon>Prorocentrum</taxon>
    </lineage>
</organism>
<keyword evidence="2 4" id="KW-0863">Zinc-finger</keyword>
<evidence type="ECO:0000259" key="5">
    <source>
        <dbReference type="PROSITE" id="PS50089"/>
    </source>
</evidence>
<dbReference type="Pfam" id="PF13639">
    <property type="entry name" value="zf-RING_2"/>
    <property type="match status" value="1"/>
</dbReference>
<gene>
    <name evidence="6" type="ORF">PCOR1329_LOCUS49435</name>
</gene>
<evidence type="ECO:0000256" key="2">
    <source>
        <dbReference type="ARBA" id="ARBA00022771"/>
    </source>
</evidence>
<evidence type="ECO:0000313" key="6">
    <source>
        <dbReference type="EMBL" id="CAK0860476.1"/>
    </source>
</evidence>
<reference evidence="6" key="1">
    <citation type="submission" date="2023-10" db="EMBL/GenBank/DDBJ databases">
        <authorList>
            <person name="Chen Y."/>
            <person name="Shah S."/>
            <person name="Dougan E. K."/>
            <person name="Thang M."/>
            <person name="Chan C."/>
        </authorList>
    </citation>
    <scope>NUCLEOTIDE SEQUENCE [LARGE SCALE GENOMIC DNA]</scope>
</reference>
<dbReference type="InterPro" id="IPR013083">
    <property type="entry name" value="Znf_RING/FYVE/PHD"/>
</dbReference>
<accession>A0ABN9UMT7</accession>
<dbReference type="Gene3D" id="3.30.40.10">
    <property type="entry name" value="Zinc/RING finger domain, C3HC4 (zinc finger)"/>
    <property type="match status" value="1"/>
</dbReference>
<sequence length="197" mass="21184">MCTCMPFCASAARRAPARPRASLAKWAGACRTRGRLCPCISSCSTAAYCLCLRQRSRCSSVPPEVPAARRQELLRALQRQAGAGGGAELRGWNHLPATARHWGSVAVPAPAPPRGDGAEGSEAGVRALLQALPPWQLEADYGEERPCAICHASMNQGDVVCRLPCRHVYHVGCIDRWLRVRATCPMDNLEIGPMLGA</sequence>
<evidence type="ECO:0000256" key="3">
    <source>
        <dbReference type="ARBA" id="ARBA00022833"/>
    </source>
</evidence>
<dbReference type="PROSITE" id="PS50089">
    <property type="entry name" value="ZF_RING_2"/>
    <property type="match status" value="1"/>
</dbReference>
<protein>
    <recommendedName>
        <fullName evidence="5">RING-type domain-containing protein</fullName>
    </recommendedName>
</protein>
<name>A0ABN9UMT7_9DINO</name>
<feature type="domain" description="RING-type" evidence="5">
    <location>
        <begin position="147"/>
        <end position="188"/>
    </location>
</feature>
<keyword evidence="7" id="KW-1185">Reference proteome</keyword>
<dbReference type="Proteomes" id="UP001189429">
    <property type="component" value="Unassembled WGS sequence"/>
</dbReference>
<dbReference type="SUPFAM" id="SSF57850">
    <property type="entry name" value="RING/U-box"/>
    <property type="match status" value="1"/>
</dbReference>
<dbReference type="EMBL" id="CAUYUJ010015982">
    <property type="protein sequence ID" value="CAK0860476.1"/>
    <property type="molecule type" value="Genomic_DNA"/>
</dbReference>
<evidence type="ECO:0000256" key="1">
    <source>
        <dbReference type="ARBA" id="ARBA00022723"/>
    </source>
</evidence>
<dbReference type="InterPro" id="IPR051834">
    <property type="entry name" value="RING_finger_E3_ligase"/>
</dbReference>
<dbReference type="SMART" id="SM00184">
    <property type="entry name" value="RING"/>
    <property type="match status" value="1"/>
</dbReference>
<dbReference type="PANTHER" id="PTHR45931:SF3">
    <property type="entry name" value="RING ZINC FINGER-CONTAINING PROTEIN"/>
    <property type="match status" value="1"/>
</dbReference>
<keyword evidence="1" id="KW-0479">Metal-binding</keyword>
<dbReference type="PANTHER" id="PTHR45931">
    <property type="entry name" value="SI:CH211-59O9.10"/>
    <property type="match status" value="1"/>
</dbReference>
<evidence type="ECO:0000313" key="7">
    <source>
        <dbReference type="Proteomes" id="UP001189429"/>
    </source>
</evidence>